<protein>
    <submittedName>
        <fullName evidence="6">Transcriptional attenuator, LytR family</fullName>
    </submittedName>
</protein>
<dbReference type="InterPro" id="IPR027381">
    <property type="entry name" value="LytR/CpsA/Psr_C"/>
</dbReference>
<proteinExistence type="inferred from homology"/>
<feature type="compositionally biased region" description="Low complexity" evidence="2">
    <location>
        <begin position="392"/>
        <end position="411"/>
    </location>
</feature>
<dbReference type="PANTHER" id="PTHR33392">
    <property type="entry name" value="POLYISOPRENYL-TEICHOIC ACID--PEPTIDOGLYCAN TEICHOIC ACID TRANSFERASE TAGU"/>
    <property type="match status" value="1"/>
</dbReference>
<keyword evidence="3" id="KW-0472">Membrane</keyword>
<sequence>MTAPHLQYDAVDSARVLPPRLDPRGSGPGRSGRGAGPGGPPPRRRRGLLAFLSLVSCCVLLVTVGGWAAYSFINGKVNRIDLGLSDGGSSGVGVANYLLVGTDSRAGTGGEYGDVEGQRSDTTILAHLDKDGTTTMISFPRDMYVTIPEYTDTNGKRHASTKDKFNAAISSGGPPLLVRTIESLTGMQVDHYISMDLQGFKKITDAIGGVEVCIKPSNAPPQRFQDDNGRWRVSTNTNDPMSGFRGGPGTIQVNGDQALAFVRQRHGLPAGDTDRISRQQQFIGAMFHKIMNGDTLSNPIKAERLVSTAAGALTLDEHTTIADLRGLATRIKGLTNGGIRMQTVPTHAPTRAEGAVDDMGDIRLHGTRASVQFYQPDDLLRIVSPLGGRVEGASSSGDAGAGAGPALAPGATAAPSQVRVTVYNGSSRSGLASQVTGALTSKGFHARNAGNASALTHVTSRVIYGPGQDAEARTVAAAVPGSSVLADSSVTGVQLVLGSGFTEVVTPSVSSSVGTSGAAPAPAAGTAAGGATAGVQGPTAPPEAPTCTY</sequence>
<evidence type="ECO:0000256" key="2">
    <source>
        <dbReference type="SAM" id="MobiDB-lite"/>
    </source>
</evidence>
<dbReference type="Proteomes" id="UP000032545">
    <property type="component" value="Unassembled WGS sequence"/>
</dbReference>
<dbReference type="PATRIC" id="fig|1502723.3.peg.1143"/>
<feature type="region of interest" description="Disordered" evidence="2">
    <location>
        <begin position="391"/>
        <end position="411"/>
    </location>
</feature>
<feature type="transmembrane region" description="Helical" evidence="3">
    <location>
        <begin position="48"/>
        <end position="70"/>
    </location>
</feature>
<feature type="region of interest" description="Disordered" evidence="2">
    <location>
        <begin position="510"/>
        <end position="549"/>
    </location>
</feature>
<dbReference type="Gene3D" id="3.40.630.190">
    <property type="entry name" value="LCP protein"/>
    <property type="match status" value="1"/>
</dbReference>
<dbReference type="Gene3D" id="3.30.70.2390">
    <property type="match status" value="1"/>
</dbReference>
<keyword evidence="3" id="KW-1133">Transmembrane helix</keyword>
<dbReference type="InterPro" id="IPR004474">
    <property type="entry name" value="LytR_CpsA_psr"/>
</dbReference>
<evidence type="ECO:0000313" key="6">
    <source>
        <dbReference type="EMBL" id="KJE23475.1"/>
    </source>
</evidence>
<dbReference type="Pfam" id="PF13399">
    <property type="entry name" value="LytR_C"/>
    <property type="match status" value="1"/>
</dbReference>
<name>A0A0D8BHD3_9ACTN</name>
<gene>
    <name evidence="6" type="ORF">FF36_02181</name>
</gene>
<evidence type="ECO:0000256" key="1">
    <source>
        <dbReference type="ARBA" id="ARBA00006068"/>
    </source>
</evidence>
<feature type="region of interest" description="Disordered" evidence="2">
    <location>
        <begin position="17"/>
        <end position="42"/>
    </location>
</feature>
<organism evidence="6 7">
    <name type="scientific">Frankia torreyi</name>
    <dbReference type="NCBI Taxonomy" id="1856"/>
    <lineage>
        <taxon>Bacteria</taxon>
        <taxon>Bacillati</taxon>
        <taxon>Actinomycetota</taxon>
        <taxon>Actinomycetes</taxon>
        <taxon>Frankiales</taxon>
        <taxon>Frankiaceae</taxon>
        <taxon>Frankia</taxon>
    </lineage>
</organism>
<dbReference type="Pfam" id="PF03816">
    <property type="entry name" value="LytR_cpsA_psr"/>
    <property type="match status" value="1"/>
</dbReference>
<comment type="caution">
    <text evidence="6">The sequence shown here is derived from an EMBL/GenBank/DDBJ whole genome shotgun (WGS) entry which is preliminary data.</text>
</comment>
<dbReference type="InterPro" id="IPR050922">
    <property type="entry name" value="LytR/CpsA/Psr_CW_biosynth"/>
</dbReference>
<keyword evidence="7" id="KW-1185">Reference proteome</keyword>
<feature type="compositionally biased region" description="Gly residues" evidence="2">
    <location>
        <begin position="26"/>
        <end position="37"/>
    </location>
</feature>
<feature type="compositionally biased region" description="Low complexity" evidence="2">
    <location>
        <begin position="510"/>
        <end position="526"/>
    </location>
</feature>
<evidence type="ECO:0000259" key="4">
    <source>
        <dbReference type="Pfam" id="PF03816"/>
    </source>
</evidence>
<keyword evidence="3" id="KW-0812">Transmembrane</keyword>
<feature type="domain" description="Cell envelope-related transcriptional attenuator" evidence="4">
    <location>
        <begin position="119"/>
        <end position="291"/>
    </location>
</feature>
<evidence type="ECO:0000259" key="5">
    <source>
        <dbReference type="Pfam" id="PF13399"/>
    </source>
</evidence>
<accession>A0A0D8BHD3</accession>
<dbReference type="PANTHER" id="PTHR33392:SF6">
    <property type="entry name" value="POLYISOPRENYL-TEICHOIC ACID--PEPTIDOGLYCAN TEICHOIC ACID TRANSFERASE TAGU"/>
    <property type="match status" value="1"/>
</dbReference>
<feature type="domain" description="LytR/CpsA/Psr regulator C-terminal" evidence="5">
    <location>
        <begin position="417"/>
        <end position="501"/>
    </location>
</feature>
<feature type="compositionally biased region" description="Pro residues" evidence="2">
    <location>
        <begin position="539"/>
        <end position="549"/>
    </location>
</feature>
<dbReference type="AlphaFoldDB" id="A0A0D8BHD3"/>
<evidence type="ECO:0000256" key="3">
    <source>
        <dbReference type="SAM" id="Phobius"/>
    </source>
</evidence>
<reference evidence="7" key="1">
    <citation type="submission" date="2015-02" db="EMBL/GenBank/DDBJ databases">
        <title>Draft Genome of Frankia sp. CpI1-S.</title>
        <authorList>
            <person name="Oshone R.T."/>
            <person name="Ngom M."/>
            <person name="Ghodhbane-Gtari F."/>
            <person name="Gtari M."/>
            <person name="Morris K."/>
            <person name="Thomas K."/>
            <person name="Sen A."/>
            <person name="Tisa L.S."/>
        </authorList>
    </citation>
    <scope>NUCLEOTIDE SEQUENCE [LARGE SCALE GENOMIC DNA]</scope>
    <source>
        <strain evidence="7">CpI1-S</strain>
    </source>
</reference>
<evidence type="ECO:0000313" key="7">
    <source>
        <dbReference type="Proteomes" id="UP000032545"/>
    </source>
</evidence>
<dbReference type="EMBL" id="JYFN01000013">
    <property type="protein sequence ID" value="KJE23475.1"/>
    <property type="molecule type" value="Genomic_DNA"/>
</dbReference>
<comment type="similarity">
    <text evidence="1">Belongs to the LytR/CpsA/Psr (LCP) family.</text>
</comment>
<reference evidence="6 7" key="2">
    <citation type="journal article" date="2016" name="Genome Announc.">
        <title>Permanent Draft Genome Sequences for Two Variants of Frankia sp. Strain CpI1, the First Frankia Strain Isolated from Root Nodules of Comptonia peregrina.</title>
        <authorList>
            <person name="Oshone R."/>
            <person name="Hurst S.G.IV."/>
            <person name="Abebe-Akele F."/>
            <person name="Simpson S."/>
            <person name="Morris K."/>
            <person name="Thomas W.K."/>
            <person name="Tisa L.S."/>
        </authorList>
    </citation>
    <scope>NUCLEOTIDE SEQUENCE [LARGE SCALE GENOMIC DNA]</scope>
    <source>
        <strain evidence="7">CpI1-S</strain>
    </source>
</reference>
<dbReference type="NCBIfam" id="TIGR00350">
    <property type="entry name" value="lytR_cpsA_psr"/>
    <property type="match status" value="1"/>
</dbReference>